<dbReference type="GO" id="GO:0008311">
    <property type="term" value="F:double-stranded DNA 3'-5' DNA exonuclease activity"/>
    <property type="evidence" value="ECO:0007669"/>
    <property type="project" value="TreeGrafter"/>
</dbReference>
<evidence type="ECO:0008006" key="6">
    <source>
        <dbReference type="Google" id="ProtNLM"/>
    </source>
</evidence>
<dbReference type="SUPFAM" id="SSF56219">
    <property type="entry name" value="DNase I-like"/>
    <property type="match status" value="1"/>
</dbReference>
<evidence type="ECO:0000313" key="5">
    <source>
        <dbReference type="EMBL" id="KHN23682.1"/>
    </source>
</evidence>
<keyword evidence="4" id="KW-0464">Manganese</keyword>
<keyword evidence="2" id="KW-0378">Hydrolase</keyword>
<dbReference type="GO" id="GO:0006284">
    <property type="term" value="P:base-excision repair"/>
    <property type="evidence" value="ECO:0007669"/>
    <property type="project" value="TreeGrafter"/>
</dbReference>
<evidence type="ECO:0000256" key="1">
    <source>
        <dbReference type="ARBA" id="ARBA00022723"/>
    </source>
</evidence>
<dbReference type="GO" id="GO:0005634">
    <property type="term" value="C:nucleus"/>
    <property type="evidence" value="ECO:0007669"/>
    <property type="project" value="TreeGrafter"/>
</dbReference>
<feature type="binding site" evidence="4">
    <location>
        <position position="7"/>
    </location>
    <ligand>
        <name>Mg(2+)</name>
        <dbReference type="ChEBI" id="CHEBI:18420"/>
        <label>1</label>
    </ligand>
</feature>
<proteinExistence type="predicted"/>
<organism evidence="5">
    <name type="scientific">Glycine soja</name>
    <name type="common">Wild soybean</name>
    <dbReference type="NCBI Taxonomy" id="3848"/>
    <lineage>
        <taxon>Eukaryota</taxon>
        <taxon>Viridiplantae</taxon>
        <taxon>Streptophyta</taxon>
        <taxon>Embryophyta</taxon>
        <taxon>Tracheophyta</taxon>
        <taxon>Spermatophyta</taxon>
        <taxon>Magnoliopsida</taxon>
        <taxon>eudicotyledons</taxon>
        <taxon>Gunneridae</taxon>
        <taxon>Pentapetalae</taxon>
        <taxon>rosids</taxon>
        <taxon>fabids</taxon>
        <taxon>Fabales</taxon>
        <taxon>Fabaceae</taxon>
        <taxon>Papilionoideae</taxon>
        <taxon>50 kb inversion clade</taxon>
        <taxon>NPAAA clade</taxon>
        <taxon>indigoferoid/millettioid clade</taxon>
        <taxon>Phaseoleae</taxon>
        <taxon>Glycine</taxon>
        <taxon>Glycine subgen. Soja</taxon>
    </lineage>
</organism>
<dbReference type="InterPro" id="IPR036691">
    <property type="entry name" value="Endo/exonu/phosph_ase_sf"/>
</dbReference>
<dbReference type="EMBL" id="KN656127">
    <property type="protein sequence ID" value="KHN23682.1"/>
    <property type="molecule type" value="Genomic_DNA"/>
</dbReference>
<comment type="cofactor">
    <cofactor evidence="4">
        <name>Mg(2+)</name>
        <dbReference type="ChEBI" id="CHEBI:18420"/>
    </cofactor>
    <cofactor evidence="4">
        <name>Mn(2+)</name>
        <dbReference type="ChEBI" id="CHEBI:29035"/>
    </cofactor>
    <text evidence="4">Probably binds two magnesium or manganese ions per subunit.</text>
</comment>
<dbReference type="Proteomes" id="UP000053555">
    <property type="component" value="Unassembled WGS sequence"/>
</dbReference>
<name>A0A0B2QVM5_GLYSO</name>
<evidence type="ECO:0000256" key="3">
    <source>
        <dbReference type="ARBA" id="ARBA00022842"/>
    </source>
</evidence>
<dbReference type="Gene3D" id="3.60.10.10">
    <property type="entry name" value="Endonuclease/exonuclease/phosphatase"/>
    <property type="match status" value="1"/>
</dbReference>
<gene>
    <name evidence="5" type="ORF">glysoja_048158</name>
</gene>
<reference evidence="5" key="1">
    <citation type="submission" date="2014-07" db="EMBL/GenBank/DDBJ databases">
        <title>Identification of a novel salt tolerance gene in wild soybean by whole-genome sequencing.</title>
        <authorList>
            <person name="Lam H.-M."/>
            <person name="Qi X."/>
            <person name="Li M.-W."/>
            <person name="Liu X."/>
            <person name="Xie M."/>
            <person name="Ni M."/>
            <person name="Xu X."/>
        </authorList>
    </citation>
    <scope>NUCLEOTIDE SEQUENCE [LARGE SCALE GENOMIC DNA]</scope>
    <source>
        <tissue evidence="5">Root</tissue>
    </source>
</reference>
<dbReference type="PANTHER" id="PTHR22748">
    <property type="entry name" value="AP ENDONUCLEASE"/>
    <property type="match status" value="1"/>
</dbReference>
<feature type="non-terminal residue" evidence="5">
    <location>
        <position position="153"/>
    </location>
</feature>
<dbReference type="AlphaFoldDB" id="A0A0B2QVM5"/>
<protein>
    <recommendedName>
        <fullName evidence="6">Endonuclease/exonuclease/phosphatase domain-containing protein</fullName>
    </recommendedName>
</protein>
<dbReference type="GO" id="GO:0046872">
    <property type="term" value="F:metal ion binding"/>
    <property type="evidence" value="ECO:0007669"/>
    <property type="project" value="UniProtKB-KW"/>
</dbReference>
<feature type="binding site" evidence="4">
    <location>
        <position position="36"/>
    </location>
    <ligand>
        <name>Mg(2+)</name>
        <dbReference type="ChEBI" id="CHEBI:18420"/>
        <label>1</label>
    </ligand>
</feature>
<keyword evidence="3 4" id="KW-0460">Magnesium</keyword>
<evidence type="ECO:0000256" key="4">
    <source>
        <dbReference type="PIRSR" id="PIRSR604808-2"/>
    </source>
</evidence>
<evidence type="ECO:0000256" key="2">
    <source>
        <dbReference type="ARBA" id="ARBA00022801"/>
    </source>
</evidence>
<accession>A0A0B2QVM5</accession>
<dbReference type="GO" id="GO:0008081">
    <property type="term" value="F:phosphoric diester hydrolase activity"/>
    <property type="evidence" value="ECO:0007669"/>
    <property type="project" value="TreeGrafter"/>
</dbReference>
<dbReference type="InterPro" id="IPR004808">
    <property type="entry name" value="AP_endonuc_1"/>
</dbReference>
<dbReference type="PANTHER" id="PTHR22748:SF11">
    <property type="entry name" value="OS07G0184032 PROTEIN"/>
    <property type="match status" value="1"/>
</dbReference>
<sequence>MNILSYNVRGLGRGIKWASIRNLVGKQRIDLLCLQETKRESMDKVVCKALWGQSEFDWEWVPAVNTAGGLLCVWDNINFRVENRRAERGFILLEGVWMAEGHRVVVVNIYAACDPAVKRQLWQRLLDLKNTSIITDFNDWLADMEIEDIPCLG</sequence>
<keyword evidence="1 4" id="KW-0479">Metal-binding</keyword>
<dbReference type="GO" id="GO:0003906">
    <property type="term" value="F:DNA-(apurinic or apyrimidinic site) endonuclease activity"/>
    <property type="evidence" value="ECO:0007669"/>
    <property type="project" value="TreeGrafter"/>
</dbReference>